<organism evidence="2 3">
    <name type="scientific">Haematococcus lacustris</name>
    <name type="common">Green alga</name>
    <name type="synonym">Haematococcus pluvialis</name>
    <dbReference type="NCBI Taxonomy" id="44745"/>
    <lineage>
        <taxon>Eukaryota</taxon>
        <taxon>Viridiplantae</taxon>
        <taxon>Chlorophyta</taxon>
        <taxon>core chlorophytes</taxon>
        <taxon>Chlorophyceae</taxon>
        <taxon>CS clade</taxon>
        <taxon>Chlamydomonadales</taxon>
        <taxon>Haematococcaceae</taxon>
        <taxon>Haematococcus</taxon>
    </lineage>
</organism>
<accession>A0A699ZYC0</accession>
<evidence type="ECO:0000313" key="2">
    <source>
        <dbReference type="EMBL" id="GFH24669.1"/>
    </source>
</evidence>
<dbReference type="EMBL" id="BLLF01002601">
    <property type="protein sequence ID" value="GFH24669.1"/>
    <property type="molecule type" value="Genomic_DNA"/>
</dbReference>
<evidence type="ECO:0000256" key="1">
    <source>
        <dbReference type="SAM" id="MobiDB-lite"/>
    </source>
</evidence>
<protein>
    <submittedName>
        <fullName evidence="2">Uncharacterized protein</fullName>
    </submittedName>
</protein>
<gene>
    <name evidence="2" type="ORF">HaLaN_22510</name>
</gene>
<dbReference type="AlphaFoldDB" id="A0A699ZYC0"/>
<evidence type="ECO:0000313" key="3">
    <source>
        <dbReference type="Proteomes" id="UP000485058"/>
    </source>
</evidence>
<dbReference type="Proteomes" id="UP000485058">
    <property type="component" value="Unassembled WGS sequence"/>
</dbReference>
<feature type="non-terminal residue" evidence="2">
    <location>
        <position position="1"/>
    </location>
</feature>
<name>A0A699ZYC0_HAELA</name>
<feature type="compositionally biased region" description="Low complexity" evidence="1">
    <location>
        <begin position="7"/>
        <end position="18"/>
    </location>
</feature>
<sequence>MGQQLDAQGWGVQQAGQGESVAGHVQQAPGPKLRDPASDVIQQRWRE</sequence>
<proteinExistence type="predicted"/>
<keyword evidence="3" id="KW-1185">Reference proteome</keyword>
<feature type="region of interest" description="Disordered" evidence="1">
    <location>
        <begin position="1"/>
        <end position="47"/>
    </location>
</feature>
<comment type="caution">
    <text evidence="2">The sequence shown here is derived from an EMBL/GenBank/DDBJ whole genome shotgun (WGS) entry which is preliminary data.</text>
</comment>
<reference evidence="2 3" key="1">
    <citation type="submission" date="2020-02" db="EMBL/GenBank/DDBJ databases">
        <title>Draft genome sequence of Haematococcus lacustris strain NIES-144.</title>
        <authorList>
            <person name="Morimoto D."/>
            <person name="Nakagawa S."/>
            <person name="Yoshida T."/>
            <person name="Sawayama S."/>
        </authorList>
    </citation>
    <scope>NUCLEOTIDE SEQUENCE [LARGE SCALE GENOMIC DNA]</scope>
    <source>
        <strain evidence="2 3">NIES-144</strain>
    </source>
</reference>
<feature type="non-terminal residue" evidence="2">
    <location>
        <position position="47"/>
    </location>
</feature>